<gene>
    <name evidence="2" type="ORF">F3S47_11325</name>
</gene>
<name>A0A5J5GIN1_9RHOB</name>
<proteinExistence type="predicted"/>
<accession>A0A5J5GIN1</accession>
<comment type="caution">
    <text evidence="2">The sequence shown here is derived from an EMBL/GenBank/DDBJ whole genome shotgun (WGS) entry which is preliminary data.</text>
</comment>
<dbReference type="Gene3D" id="3.30.450.20">
    <property type="entry name" value="PAS domain"/>
    <property type="match status" value="1"/>
</dbReference>
<keyword evidence="1" id="KW-0472">Membrane</keyword>
<dbReference type="AlphaFoldDB" id="A0A5J5GIN1"/>
<feature type="transmembrane region" description="Helical" evidence="1">
    <location>
        <begin position="288"/>
        <end position="311"/>
    </location>
</feature>
<protein>
    <submittedName>
        <fullName evidence="2">Uncharacterized protein</fullName>
    </submittedName>
</protein>
<dbReference type="EMBL" id="VYQE01000003">
    <property type="protein sequence ID" value="KAA9008091.1"/>
    <property type="molecule type" value="Genomic_DNA"/>
</dbReference>
<feature type="transmembrane region" description="Helical" evidence="1">
    <location>
        <begin position="12"/>
        <end position="32"/>
    </location>
</feature>
<keyword evidence="3" id="KW-1185">Reference proteome</keyword>
<dbReference type="Proteomes" id="UP000326554">
    <property type="component" value="Unassembled WGS sequence"/>
</dbReference>
<keyword evidence="1" id="KW-1133">Transmembrane helix</keyword>
<evidence type="ECO:0000313" key="2">
    <source>
        <dbReference type="EMBL" id="KAA9008091.1"/>
    </source>
</evidence>
<evidence type="ECO:0000313" key="3">
    <source>
        <dbReference type="Proteomes" id="UP000326554"/>
    </source>
</evidence>
<evidence type="ECO:0000256" key="1">
    <source>
        <dbReference type="SAM" id="Phobius"/>
    </source>
</evidence>
<dbReference type="RefSeq" id="WP_150445374.1">
    <property type="nucleotide sequence ID" value="NZ_VYQE01000003.1"/>
</dbReference>
<organism evidence="2 3">
    <name type="scientific">Histidinibacterium aquaticum</name>
    <dbReference type="NCBI Taxonomy" id="2613962"/>
    <lineage>
        <taxon>Bacteria</taxon>
        <taxon>Pseudomonadati</taxon>
        <taxon>Pseudomonadota</taxon>
        <taxon>Alphaproteobacteria</taxon>
        <taxon>Rhodobacterales</taxon>
        <taxon>Paracoccaceae</taxon>
        <taxon>Histidinibacterium</taxon>
    </lineage>
</organism>
<dbReference type="CDD" id="cd18773">
    <property type="entry name" value="PDC1_HK_sensor"/>
    <property type="match status" value="1"/>
</dbReference>
<reference evidence="2 3" key="1">
    <citation type="submission" date="2019-09" db="EMBL/GenBank/DDBJ databases">
        <authorList>
            <person name="Park J.-S."/>
            <person name="Choi H.-J."/>
        </authorList>
    </citation>
    <scope>NUCLEOTIDE SEQUENCE [LARGE SCALE GENOMIC DNA]</scope>
    <source>
        <strain evidence="2 3">176SS1-4</strain>
    </source>
</reference>
<sequence>MTTRNFPKLSTTLISSAIVAFVVAVAVVSLPIRSHVGAFERTVQSERVMRAGRALQLALSKTVEREWNSLRAVASQIDMRDPASRRRFAEAVPQASPGVAWVGIASPDGRVLTGSSGFREGEDVREFRWFREGLRFGSVGAVYVPSGGSGMPGAEQGLINMSAPIVDDFGVARGVVAYSLRVDWLSGYMVQAARELGLDISVLDRTGREIISLNELIDAPIDPEITALAEMGHDLTRYVSGGVGGEAHVTGVFPNMLVGEMPHFGWDLVVRVPALQGQTSLTDFMRQVSWTIAALFMALAVGTVLYAIYFLRPIEELSRAAADIAEGGADYPPESLSSRESAALSAALARIQSRVLNGGSPGPAA</sequence>
<keyword evidence="1" id="KW-0812">Transmembrane</keyword>